<gene>
    <name evidence="4" type="ORF">AMD01_11140</name>
</gene>
<dbReference type="OrthoDB" id="5845122at2"/>
<evidence type="ECO:0000256" key="1">
    <source>
        <dbReference type="ARBA" id="ARBA00022729"/>
    </source>
</evidence>
<keyword evidence="5" id="KW-1185">Reference proteome</keyword>
<sequence length="347" mass="39803">MKKVIMILVLMCMVILLPLQSFGASKLKDVPNNYWAIKEINYVISKGVMTNFSDGTFKPNDKLTNAQASIMLTKALRLDTKKAPNLTFKDVPKSHPAYKYICTVVGANLISKNATFNPDKYISRQTLAKAISVGFKLKSKNTMTFKDVPVSYWSYPYVNNVYTNQIIVDLKSGNFRIDENVTRAQFAVYIARSMNKDFRPKTPVIKKPIVVRNVYWGMSYSDVKKVEKAPLISDFPSSSGNSMLVYSSSKYSVPMDIVYSFSRNKLDFVMCKMNPDSQEYYSFNEMGYIHDYYSQKLSRELGKTSEYFNNDIDSHTTIWRLSNFDVVLTTDSKDIYTKVIFAYMPKN</sequence>
<protein>
    <recommendedName>
        <fullName evidence="3">SLH domain-containing protein</fullName>
    </recommendedName>
</protein>
<proteinExistence type="predicted"/>
<evidence type="ECO:0000313" key="5">
    <source>
        <dbReference type="Proteomes" id="UP000037558"/>
    </source>
</evidence>
<dbReference type="PROSITE" id="PS51272">
    <property type="entry name" value="SLH"/>
    <property type="match status" value="2"/>
</dbReference>
<feature type="signal peptide" evidence="2">
    <location>
        <begin position="1"/>
        <end position="23"/>
    </location>
</feature>
<dbReference type="Pfam" id="PF00395">
    <property type="entry name" value="SLH"/>
    <property type="match status" value="3"/>
</dbReference>
<dbReference type="PATRIC" id="fig|284581.3.peg.2335"/>
<dbReference type="PANTHER" id="PTHR43308:SF5">
    <property type="entry name" value="S-LAYER PROTEIN _ PEPTIDOGLYCAN ENDO-BETA-N-ACETYLGLUCOSAMINIDASE"/>
    <property type="match status" value="1"/>
</dbReference>
<reference evidence="5" key="1">
    <citation type="submission" date="2015-08" db="EMBL/GenBank/DDBJ databases">
        <title>Fjat-14210 dsm16467.</title>
        <authorList>
            <person name="Liu B."/>
            <person name="Wang J."/>
            <person name="Zhu Y."/>
            <person name="Liu G."/>
            <person name="Chen Q."/>
            <person name="Chen Z."/>
            <person name="Lan J."/>
            <person name="Che J."/>
            <person name="Ge C."/>
            <person name="Shi H."/>
            <person name="Pan Z."/>
            <person name="Liu X."/>
        </authorList>
    </citation>
    <scope>NUCLEOTIDE SEQUENCE [LARGE SCALE GENOMIC DNA]</scope>
    <source>
        <strain evidence="5">DSM 16467</strain>
    </source>
</reference>
<feature type="domain" description="SLH" evidence="3">
    <location>
        <begin position="23"/>
        <end position="86"/>
    </location>
</feature>
<accession>A0A0M0L691</accession>
<feature type="domain" description="SLH" evidence="3">
    <location>
        <begin position="141"/>
        <end position="204"/>
    </location>
</feature>
<dbReference type="RefSeq" id="WP_053401469.1">
    <property type="nucleotide sequence ID" value="NZ_LILC01000013.1"/>
</dbReference>
<evidence type="ECO:0000256" key="2">
    <source>
        <dbReference type="SAM" id="SignalP"/>
    </source>
</evidence>
<dbReference type="InterPro" id="IPR051465">
    <property type="entry name" value="Cell_Envelope_Struct_Comp"/>
</dbReference>
<dbReference type="Proteomes" id="UP000037558">
    <property type="component" value="Unassembled WGS sequence"/>
</dbReference>
<name>A0A0M0L691_9BACI</name>
<keyword evidence="1 2" id="KW-0732">Signal</keyword>
<dbReference type="EMBL" id="LILC01000013">
    <property type="protein sequence ID" value="KOO46387.1"/>
    <property type="molecule type" value="Genomic_DNA"/>
</dbReference>
<dbReference type="PANTHER" id="PTHR43308">
    <property type="entry name" value="OUTER MEMBRANE PROTEIN ALPHA-RELATED"/>
    <property type="match status" value="1"/>
</dbReference>
<dbReference type="AlphaFoldDB" id="A0A0M0L691"/>
<dbReference type="STRING" id="284581.AMD01_11140"/>
<dbReference type="InterPro" id="IPR001119">
    <property type="entry name" value="SLH_dom"/>
</dbReference>
<evidence type="ECO:0000313" key="4">
    <source>
        <dbReference type="EMBL" id="KOO46387.1"/>
    </source>
</evidence>
<comment type="caution">
    <text evidence="4">The sequence shown here is derived from an EMBL/GenBank/DDBJ whole genome shotgun (WGS) entry which is preliminary data.</text>
</comment>
<feature type="chain" id="PRO_5005603177" description="SLH domain-containing protein" evidence="2">
    <location>
        <begin position="24"/>
        <end position="347"/>
    </location>
</feature>
<organism evidence="4 5">
    <name type="scientific">Priestia koreensis</name>
    <dbReference type="NCBI Taxonomy" id="284581"/>
    <lineage>
        <taxon>Bacteria</taxon>
        <taxon>Bacillati</taxon>
        <taxon>Bacillota</taxon>
        <taxon>Bacilli</taxon>
        <taxon>Bacillales</taxon>
        <taxon>Bacillaceae</taxon>
        <taxon>Priestia</taxon>
    </lineage>
</organism>
<evidence type="ECO:0000259" key="3">
    <source>
        <dbReference type="PROSITE" id="PS51272"/>
    </source>
</evidence>